<comment type="caution">
    <text evidence="2">The sequence shown here is derived from an EMBL/GenBank/DDBJ whole genome shotgun (WGS) entry which is preliminary data.</text>
</comment>
<feature type="chain" id="PRO_5042974825" evidence="1">
    <location>
        <begin position="27"/>
        <end position="210"/>
    </location>
</feature>
<dbReference type="AlphaFoldDB" id="A0AAN7AC92"/>
<dbReference type="EMBL" id="MU866089">
    <property type="protein sequence ID" value="KAK4181209.1"/>
    <property type="molecule type" value="Genomic_DNA"/>
</dbReference>
<protein>
    <submittedName>
        <fullName evidence="2">Uncharacterized protein</fullName>
    </submittedName>
</protein>
<sequence>MSIRGAWLCPWHTWPLLAIGARLSAAASSRLSETTAHAMESSLGLLLTARSKHHPLTLVGWRTGQDGARGLIDGAADIQMPAYLCLLGGIFNRQESTNIISYGRESESGVISTGINSEQGGDDGSLLREKHTVSLKISELPEGLDGIARAADGTIHSQSRLANDPVHASWLKRRARIERQVLALTCICMQTSEPPFILQPQRHQAILKRL</sequence>
<reference evidence="2" key="1">
    <citation type="journal article" date="2023" name="Mol. Phylogenet. Evol.">
        <title>Genome-scale phylogeny and comparative genomics of the fungal order Sordariales.</title>
        <authorList>
            <person name="Hensen N."/>
            <person name="Bonometti L."/>
            <person name="Westerberg I."/>
            <person name="Brannstrom I.O."/>
            <person name="Guillou S."/>
            <person name="Cros-Aarteil S."/>
            <person name="Calhoun S."/>
            <person name="Haridas S."/>
            <person name="Kuo A."/>
            <person name="Mondo S."/>
            <person name="Pangilinan J."/>
            <person name="Riley R."/>
            <person name="LaButti K."/>
            <person name="Andreopoulos B."/>
            <person name="Lipzen A."/>
            <person name="Chen C."/>
            <person name="Yan M."/>
            <person name="Daum C."/>
            <person name="Ng V."/>
            <person name="Clum A."/>
            <person name="Steindorff A."/>
            <person name="Ohm R.A."/>
            <person name="Martin F."/>
            <person name="Silar P."/>
            <person name="Natvig D.O."/>
            <person name="Lalanne C."/>
            <person name="Gautier V."/>
            <person name="Ament-Velasquez S.L."/>
            <person name="Kruys A."/>
            <person name="Hutchinson M.I."/>
            <person name="Powell A.J."/>
            <person name="Barry K."/>
            <person name="Miller A.N."/>
            <person name="Grigoriev I.V."/>
            <person name="Debuchy R."/>
            <person name="Gladieux P."/>
            <person name="Hiltunen Thoren M."/>
            <person name="Johannesson H."/>
        </authorList>
    </citation>
    <scope>NUCLEOTIDE SEQUENCE</scope>
    <source>
        <strain evidence="2">CBS 892.96</strain>
    </source>
</reference>
<reference evidence="2" key="2">
    <citation type="submission" date="2023-05" db="EMBL/GenBank/DDBJ databases">
        <authorList>
            <consortium name="Lawrence Berkeley National Laboratory"/>
            <person name="Steindorff A."/>
            <person name="Hensen N."/>
            <person name="Bonometti L."/>
            <person name="Westerberg I."/>
            <person name="Brannstrom I.O."/>
            <person name="Guillou S."/>
            <person name="Cros-Aarteil S."/>
            <person name="Calhoun S."/>
            <person name="Haridas S."/>
            <person name="Kuo A."/>
            <person name="Mondo S."/>
            <person name="Pangilinan J."/>
            <person name="Riley R."/>
            <person name="Labutti K."/>
            <person name="Andreopoulos B."/>
            <person name="Lipzen A."/>
            <person name="Chen C."/>
            <person name="Yanf M."/>
            <person name="Daum C."/>
            <person name="Ng V."/>
            <person name="Clum A."/>
            <person name="Ohm R."/>
            <person name="Martin F."/>
            <person name="Silar P."/>
            <person name="Natvig D."/>
            <person name="Lalanne C."/>
            <person name="Gautier V."/>
            <person name="Ament-Velasquez S.L."/>
            <person name="Kruys A."/>
            <person name="Hutchinson M.I."/>
            <person name="Powell A.J."/>
            <person name="Barry K."/>
            <person name="Miller A.N."/>
            <person name="Grigoriev I.V."/>
            <person name="Debuchy R."/>
            <person name="Gladieux P."/>
            <person name="Thoren M.H."/>
            <person name="Johannesson H."/>
        </authorList>
    </citation>
    <scope>NUCLEOTIDE SEQUENCE</scope>
    <source>
        <strain evidence="2">CBS 892.96</strain>
    </source>
</reference>
<keyword evidence="3" id="KW-1185">Reference proteome</keyword>
<feature type="signal peptide" evidence="1">
    <location>
        <begin position="1"/>
        <end position="26"/>
    </location>
</feature>
<accession>A0AAN7AC92</accession>
<organism evidence="2 3">
    <name type="scientific">Triangularia setosa</name>
    <dbReference type="NCBI Taxonomy" id="2587417"/>
    <lineage>
        <taxon>Eukaryota</taxon>
        <taxon>Fungi</taxon>
        <taxon>Dikarya</taxon>
        <taxon>Ascomycota</taxon>
        <taxon>Pezizomycotina</taxon>
        <taxon>Sordariomycetes</taxon>
        <taxon>Sordariomycetidae</taxon>
        <taxon>Sordariales</taxon>
        <taxon>Podosporaceae</taxon>
        <taxon>Triangularia</taxon>
    </lineage>
</organism>
<evidence type="ECO:0000313" key="2">
    <source>
        <dbReference type="EMBL" id="KAK4181209.1"/>
    </source>
</evidence>
<evidence type="ECO:0000313" key="3">
    <source>
        <dbReference type="Proteomes" id="UP001302321"/>
    </source>
</evidence>
<proteinExistence type="predicted"/>
<dbReference type="Proteomes" id="UP001302321">
    <property type="component" value="Unassembled WGS sequence"/>
</dbReference>
<keyword evidence="1" id="KW-0732">Signal</keyword>
<gene>
    <name evidence="2" type="ORF">QBC36DRAFT_306571</name>
</gene>
<evidence type="ECO:0000256" key="1">
    <source>
        <dbReference type="SAM" id="SignalP"/>
    </source>
</evidence>
<name>A0AAN7AC92_9PEZI</name>